<evidence type="ECO:0000313" key="2">
    <source>
        <dbReference type="Proteomes" id="UP000003773"/>
    </source>
</evidence>
<protein>
    <submittedName>
        <fullName evidence="1">Uncharacterized protein</fullName>
    </submittedName>
</protein>
<reference evidence="1 2" key="2">
    <citation type="submission" date="2007-05" db="EMBL/GenBank/DDBJ databases">
        <title>Draft genome sequence of Bifidobacterium adolescentis (L2-32).</title>
        <authorList>
            <person name="Sudarsanam P."/>
            <person name="Ley R."/>
            <person name="Guruge J."/>
            <person name="Turnbaugh P.J."/>
            <person name="Mahowald M."/>
            <person name="Liep D."/>
            <person name="Gordon J."/>
        </authorList>
    </citation>
    <scope>NUCLEOTIDE SEQUENCE [LARGE SCALE GENOMIC DNA]</scope>
    <source>
        <strain evidence="1 2">L2-32</strain>
    </source>
</reference>
<evidence type="ECO:0000313" key="1">
    <source>
        <dbReference type="EMBL" id="EDN81789.1"/>
    </source>
</evidence>
<sequence>MLDSLRDDLFFSFQSKRGIEYFDVSGTVLFVHGLLLG</sequence>
<proteinExistence type="predicted"/>
<gene>
    <name evidence="1" type="ORF">BIFADO_01914</name>
</gene>
<organism evidence="1 2">
    <name type="scientific">Bifidobacterium adolescentis L2-32</name>
    <dbReference type="NCBI Taxonomy" id="411481"/>
    <lineage>
        <taxon>Bacteria</taxon>
        <taxon>Bacillati</taxon>
        <taxon>Actinomycetota</taxon>
        <taxon>Actinomycetes</taxon>
        <taxon>Bifidobacteriales</taxon>
        <taxon>Bifidobacteriaceae</taxon>
        <taxon>Bifidobacterium</taxon>
    </lineage>
</organism>
<comment type="caution">
    <text evidence="1">The sequence shown here is derived from an EMBL/GenBank/DDBJ whole genome shotgun (WGS) entry which is preliminary data.</text>
</comment>
<accession>A7A7S4</accession>
<reference evidence="1 2" key="1">
    <citation type="submission" date="2007-04" db="EMBL/GenBank/DDBJ databases">
        <authorList>
            <person name="Fulton L."/>
            <person name="Clifton S."/>
            <person name="Fulton B."/>
            <person name="Xu J."/>
            <person name="Minx P."/>
            <person name="Pepin K.H."/>
            <person name="Johnson M."/>
            <person name="Thiruvilangam P."/>
            <person name="Bhonagiri V."/>
            <person name="Nash W.E."/>
            <person name="Mardis E.R."/>
            <person name="Wilson R.K."/>
        </authorList>
    </citation>
    <scope>NUCLEOTIDE SEQUENCE [LARGE SCALE GENOMIC DNA]</scope>
    <source>
        <strain evidence="1 2">L2-32</strain>
    </source>
</reference>
<name>A7A7S4_BIFAD</name>
<dbReference type="EMBL" id="AAXD02000074">
    <property type="protein sequence ID" value="EDN81789.1"/>
    <property type="molecule type" value="Genomic_DNA"/>
</dbReference>
<dbReference type="HOGENOM" id="CLU_3340721_0_0_11"/>
<dbReference type="AlphaFoldDB" id="A7A7S4"/>
<dbReference type="Proteomes" id="UP000003773">
    <property type="component" value="Unassembled WGS sequence"/>
</dbReference>